<comment type="similarity">
    <text evidence="1 2">Belongs to the UPF0102 family.</text>
</comment>
<accession>A0A849ACI3</accession>
<dbReference type="PANTHER" id="PTHR34039">
    <property type="entry name" value="UPF0102 PROTEIN YRAN"/>
    <property type="match status" value="1"/>
</dbReference>
<keyword evidence="5" id="KW-1185">Reference proteome</keyword>
<dbReference type="InterPro" id="IPR011335">
    <property type="entry name" value="Restrct_endonuc-II-like"/>
</dbReference>
<dbReference type="PANTHER" id="PTHR34039:SF1">
    <property type="entry name" value="UPF0102 PROTEIN YRAN"/>
    <property type="match status" value="1"/>
</dbReference>
<dbReference type="HAMAP" id="MF_00048">
    <property type="entry name" value="UPF0102"/>
    <property type="match status" value="1"/>
</dbReference>
<gene>
    <name evidence="4" type="ORF">HKD39_02370</name>
</gene>
<dbReference type="Proteomes" id="UP000562984">
    <property type="component" value="Unassembled WGS sequence"/>
</dbReference>
<dbReference type="GO" id="GO:0003676">
    <property type="term" value="F:nucleic acid binding"/>
    <property type="evidence" value="ECO:0007669"/>
    <property type="project" value="InterPro"/>
</dbReference>
<dbReference type="Pfam" id="PF02021">
    <property type="entry name" value="UPF0102"/>
    <property type="match status" value="1"/>
</dbReference>
<dbReference type="RefSeq" id="WP_171198193.1">
    <property type="nucleotide sequence ID" value="NZ_JABEND010000001.1"/>
</dbReference>
<evidence type="ECO:0000256" key="2">
    <source>
        <dbReference type="HAMAP-Rule" id="MF_00048"/>
    </source>
</evidence>
<dbReference type="SUPFAM" id="SSF52980">
    <property type="entry name" value="Restriction endonuclease-like"/>
    <property type="match status" value="1"/>
</dbReference>
<reference evidence="4 5" key="1">
    <citation type="submission" date="2020-05" db="EMBL/GenBank/DDBJ databases">
        <title>Nakamurella sp. DB0629 isolated from air conditioner.</title>
        <authorList>
            <person name="Kim D.H."/>
            <person name="Kim D.-U."/>
        </authorList>
    </citation>
    <scope>NUCLEOTIDE SEQUENCE [LARGE SCALE GENOMIC DNA]</scope>
    <source>
        <strain evidence="4 5">DB0629</strain>
    </source>
</reference>
<sequence length="150" mass="16493">MAENGAAPPRVVDPKQGVDPRQGVDPKQGVDPRRELGARGEQAAAEYLAAQCGLVILDRNWRCREGELDIVSTDAAGRIYICEVKTRSGTGFGVPAEAVTKGKRKRIRRLAQLWCAARLTGWCEIQFDVISVLWRPGSDSPQLTYLPEAF</sequence>
<dbReference type="CDD" id="cd20736">
    <property type="entry name" value="PoNe_Nuclease"/>
    <property type="match status" value="1"/>
</dbReference>
<feature type="compositionally biased region" description="Basic and acidic residues" evidence="3">
    <location>
        <begin position="12"/>
        <end position="34"/>
    </location>
</feature>
<protein>
    <recommendedName>
        <fullName evidence="2">UPF0102 protein HKD39_02370</fullName>
    </recommendedName>
</protein>
<dbReference type="EMBL" id="JABEND010000001">
    <property type="protein sequence ID" value="NNG34582.1"/>
    <property type="molecule type" value="Genomic_DNA"/>
</dbReference>
<dbReference type="AlphaFoldDB" id="A0A849ACI3"/>
<evidence type="ECO:0000313" key="4">
    <source>
        <dbReference type="EMBL" id="NNG34582.1"/>
    </source>
</evidence>
<comment type="caution">
    <text evidence="4">The sequence shown here is derived from an EMBL/GenBank/DDBJ whole genome shotgun (WGS) entry which is preliminary data.</text>
</comment>
<proteinExistence type="inferred from homology"/>
<dbReference type="NCBIfam" id="NF009154">
    <property type="entry name" value="PRK12497.3-3"/>
    <property type="match status" value="1"/>
</dbReference>
<evidence type="ECO:0000313" key="5">
    <source>
        <dbReference type="Proteomes" id="UP000562984"/>
    </source>
</evidence>
<organism evidence="4 5">
    <name type="scientific">Nakamurella aerolata</name>
    <dbReference type="NCBI Taxonomy" id="1656892"/>
    <lineage>
        <taxon>Bacteria</taxon>
        <taxon>Bacillati</taxon>
        <taxon>Actinomycetota</taxon>
        <taxon>Actinomycetes</taxon>
        <taxon>Nakamurellales</taxon>
        <taxon>Nakamurellaceae</taxon>
        <taxon>Nakamurella</taxon>
    </lineage>
</organism>
<evidence type="ECO:0000256" key="1">
    <source>
        <dbReference type="ARBA" id="ARBA00006738"/>
    </source>
</evidence>
<name>A0A849ACI3_9ACTN</name>
<dbReference type="InterPro" id="IPR011856">
    <property type="entry name" value="tRNA_endonuc-like_dom_sf"/>
</dbReference>
<dbReference type="Gene3D" id="3.40.1350.10">
    <property type="match status" value="1"/>
</dbReference>
<evidence type="ECO:0000256" key="3">
    <source>
        <dbReference type="SAM" id="MobiDB-lite"/>
    </source>
</evidence>
<feature type="region of interest" description="Disordered" evidence="3">
    <location>
        <begin position="1"/>
        <end position="34"/>
    </location>
</feature>
<dbReference type="InterPro" id="IPR003509">
    <property type="entry name" value="UPF0102_YraN-like"/>
</dbReference>